<dbReference type="RefSeq" id="WP_090069170.1">
    <property type="nucleotide sequence ID" value="NZ_FOVR01000002.1"/>
</dbReference>
<dbReference type="STRING" id="655353.SAMN04488056_10285"/>
<dbReference type="NCBIfam" id="NF045541">
    <property type="entry name" value="scaf_prot_MCP2"/>
    <property type="match status" value="1"/>
</dbReference>
<evidence type="ECO:0000256" key="1">
    <source>
        <dbReference type="ARBA" id="ARBA00022612"/>
    </source>
</evidence>
<evidence type="ECO:0000313" key="5">
    <source>
        <dbReference type="EMBL" id="SFN80927.1"/>
    </source>
</evidence>
<name>A0A1I5C1X8_9HYPH</name>
<dbReference type="GO" id="GO:0006508">
    <property type="term" value="P:proteolysis"/>
    <property type="evidence" value="ECO:0007669"/>
    <property type="project" value="UniProtKB-KW"/>
</dbReference>
<organism evidence="5 6">
    <name type="scientific">Cohaesibacter marisflavi</name>
    <dbReference type="NCBI Taxonomy" id="655353"/>
    <lineage>
        <taxon>Bacteria</taxon>
        <taxon>Pseudomonadati</taxon>
        <taxon>Pseudomonadota</taxon>
        <taxon>Alphaproteobacteria</taxon>
        <taxon>Hyphomicrobiales</taxon>
        <taxon>Cohaesibacteraceae</taxon>
    </lineage>
</organism>
<dbReference type="GO" id="GO:0008233">
    <property type="term" value="F:peptidase activity"/>
    <property type="evidence" value="ECO:0007669"/>
    <property type="project" value="UniProtKB-KW"/>
</dbReference>
<reference evidence="5 6" key="1">
    <citation type="submission" date="2016-10" db="EMBL/GenBank/DDBJ databases">
        <authorList>
            <person name="de Groot N.N."/>
        </authorList>
    </citation>
    <scope>NUCLEOTIDE SEQUENCE [LARGE SCALE GENOMIC DNA]</scope>
    <source>
        <strain evidence="5 6">CGMCC 1.9157</strain>
    </source>
</reference>
<protein>
    <submittedName>
        <fullName evidence="5">Phage prohead protease, HK97 family</fullName>
    </submittedName>
</protein>
<gene>
    <name evidence="5" type="ORF">SAMN04488056_10285</name>
</gene>
<dbReference type="Proteomes" id="UP000199236">
    <property type="component" value="Unassembled WGS sequence"/>
</dbReference>
<dbReference type="OrthoDB" id="9806592at2"/>
<feature type="domain" description="Prohead serine protease" evidence="4">
    <location>
        <begin position="29"/>
        <end position="167"/>
    </location>
</feature>
<evidence type="ECO:0000313" key="6">
    <source>
        <dbReference type="Proteomes" id="UP000199236"/>
    </source>
</evidence>
<accession>A0A1I5C1X8</accession>
<dbReference type="InterPro" id="IPR054613">
    <property type="entry name" value="Peptidase_S78_dom"/>
</dbReference>
<keyword evidence="2 5" id="KW-0645">Protease</keyword>
<evidence type="ECO:0000256" key="3">
    <source>
        <dbReference type="ARBA" id="ARBA00022801"/>
    </source>
</evidence>
<dbReference type="Pfam" id="PF04586">
    <property type="entry name" value="Peptidase_S78"/>
    <property type="match status" value="1"/>
</dbReference>
<keyword evidence="6" id="KW-1185">Reference proteome</keyword>
<evidence type="ECO:0000256" key="2">
    <source>
        <dbReference type="ARBA" id="ARBA00022670"/>
    </source>
</evidence>
<sequence length="597" mass="65456">MNSPVDHHQLGTIETRDFSIGSRTLSEEDRTVVAVATAFGDVDRGAFIERLDPQATNPEAFIGCPVLDSHRQDSLQAVLGAVTNAKREGTAIIVTIKFTSDSRADPVIADIRDGLITGVSIGYQPMKWTDKRAQDTGRLIRTITQFTPKEVSFVSVPADTDARIRSMPNKPEALSTTEPKANEMALRNQQIRAMATTLKLGDEWANSQIDSDCELNEVRAAAIAEAEKRATPLIRTQTARIITDHTDPIARAQRMTDALIVRIDPSHTPEESAREFVGLTIPEIARDCLRNSNVNTMGMSASTLVTRALSTSDYPLIMGDTVGRVLRQSYESAPSALKRLARQITVKDFRTRQAITMSEAPDLKLVAENGEYQDDYMLEAGESIKVDTFGRMMRFSRQMMINDDLGALQDVPRKMGIAAADFEAEFFVDLLDQNDGLGPNMADGKTLFHADHNNLAATGAAPTSDTLSAMRKALRHQTSMSGKRLNLSPKYVVVPADLETTTEMLLTAITPTSTDNANPFSNLEMVVEGRFSNADRWYVAAGNGVIDGLEYAYLEGEPGPQTETKVGFEVDGVAVKVRLDFGAAFMDWRGWQLNEGA</sequence>
<keyword evidence="1" id="KW-1188">Viral release from host cell</keyword>
<keyword evidence="3" id="KW-0378">Hydrolase</keyword>
<evidence type="ECO:0000259" key="4">
    <source>
        <dbReference type="Pfam" id="PF04586"/>
    </source>
</evidence>
<dbReference type="EMBL" id="FOVR01000002">
    <property type="protein sequence ID" value="SFN80927.1"/>
    <property type="molecule type" value="Genomic_DNA"/>
</dbReference>
<dbReference type="AlphaFoldDB" id="A0A1I5C1X8"/>
<proteinExistence type="predicted"/>
<dbReference type="Pfam" id="PF25209">
    <property type="entry name" value="Phage_capsid_4"/>
    <property type="match status" value="1"/>
</dbReference>